<feature type="region of interest" description="Disordered" evidence="1">
    <location>
        <begin position="1126"/>
        <end position="1145"/>
    </location>
</feature>
<dbReference type="InterPro" id="IPR011050">
    <property type="entry name" value="Pectin_lyase_fold/virulence"/>
</dbReference>
<dbReference type="InterPro" id="IPR011009">
    <property type="entry name" value="Kinase-like_dom_sf"/>
</dbReference>
<keyword evidence="2" id="KW-0472">Membrane</keyword>
<keyword evidence="5" id="KW-1185">Reference proteome</keyword>
<protein>
    <recommendedName>
        <fullName evidence="3">Protein kinase domain-containing protein</fullName>
    </recommendedName>
</protein>
<dbReference type="PANTHER" id="PTHR23257">
    <property type="entry name" value="SERINE-THREONINE PROTEIN KINASE"/>
    <property type="match status" value="1"/>
</dbReference>
<accession>A0ABQ9Y6N6</accession>
<evidence type="ECO:0000313" key="5">
    <source>
        <dbReference type="Proteomes" id="UP001281761"/>
    </source>
</evidence>
<proteinExistence type="predicted"/>
<gene>
    <name evidence="4" type="ORF">BLNAU_5475</name>
</gene>
<dbReference type="PANTHER" id="PTHR23257:SF963">
    <property type="entry name" value="AT08303P"/>
    <property type="match status" value="1"/>
</dbReference>
<keyword evidence="2" id="KW-0812">Transmembrane</keyword>
<keyword evidence="2" id="KW-1133">Transmembrane helix</keyword>
<dbReference type="Proteomes" id="UP001281761">
    <property type="component" value="Unassembled WGS sequence"/>
</dbReference>
<dbReference type="Pfam" id="PF07714">
    <property type="entry name" value="PK_Tyr_Ser-Thr"/>
    <property type="match status" value="1"/>
</dbReference>
<evidence type="ECO:0000313" key="4">
    <source>
        <dbReference type="EMBL" id="KAK2959426.1"/>
    </source>
</evidence>
<organism evidence="4 5">
    <name type="scientific">Blattamonas nauphoetae</name>
    <dbReference type="NCBI Taxonomy" id="2049346"/>
    <lineage>
        <taxon>Eukaryota</taxon>
        <taxon>Metamonada</taxon>
        <taxon>Preaxostyla</taxon>
        <taxon>Oxymonadida</taxon>
        <taxon>Blattamonas</taxon>
    </lineage>
</organism>
<evidence type="ECO:0000256" key="2">
    <source>
        <dbReference type="SAM" id="Phobius"/>
    </source>
</evidence>
<dbReference type="SUPFAM" id="SSF51126">
    <property type="entry name" value="Pectin lyase-like"/>
    <property type="match status" value="1"/>
</dbReference>
<dbReference type="InterPro" id="IPR001245">
    <property type="entry name" value="Ser-Thr/Tyr_kinase_cat_dom"/>
</dbReference>
<feature type="domain" description="Protein kinase" evidence="3">
    <location>
        <begin position="1280"/>
        <end position="1637"/>
    </location>
</feature>
<comment type="caution">
    <text evidence="4">The sequence shown here is derived from an EMBL/GenBank/DDBJ whole genome shotgun (WGS) entry which is preliminary data.</text>
</comment>
<reference evidence="4 5" key="1">
    <citation type="journal article" date="2022" name="bioRxiv">
        <title>Genomics of Preaxostyla Flagellates Illuminates Evolutionary Transitions and the Path Towards Mitochondrial Loss.</title>
        <authorList>
            <person name="Novak L.V.F."/>
            <person name="Treitli S.C."/>
            <person name="Pyrih J."/>
            <person name="Halakuc P."/>
            <person name="Pipaliya S.V."/>
            <person name="Vacek V."/>
            <person name="Brzon O."/>
            <person name="Soukal P."/>
            <person name="Eme L."/>
            <person name="Dacks J.B."/>
            <person name="Karnkowska A."/>
            <person name="Elias M."/>
            <person name="Hampl V."/>
        </authorList>
    </citation>
    <scope>NUCLEOTIDE SEQUENCE [LARGE SCALE GENOMIC DNA]</scope>
    <source>
        <strain evidence="4">NAU3</strain>
        <tissue evidence="4">Gut</tissue>
    </source>
</reference>
<name>A0ABQ9Y6N6_9EUKA</name>
<dbReference type="SUPFAM" id="SSF56112">
    <property type="entry name" value="Protein kinase-like (PK-like)"/>
    <property type="match status" value="1"/>
</dbReference>
<evidence type="ECO:0000256" key="1">
    <source>
        <dbReference type="SAM" id="MobiDB-lite"/>
    </source>
</evidence>
<dbReference type="EMBL" id="JARBJD010000029">
    <property type="protein sequence ID" value="KAK2959426.1"/>
    <property type="molecule type" value="Genomic_DNA"/>
</dbReference>
<dbReference type="InterPro" id="IPR050167">
    <property type="entry name" value="Ser_Thr_protein_kinase"/>
</dbReference>
<feature type="transmembrane region" description="Helical" evidence="2">
    <location>
        <begin position="1315"/>
        <end position="1338"/>
    </location>
</feature>
<feature type="compositionally biased region" description="Low complexity" evidence="1">
    <location>
        <begin position="1126"/>
        <end position="1144"/>
    </location>
</feature>
<feature type="compositionally biased region" description="Polar residues" evidence="1">
    <location>
        <begin position="1496"/>
        <end position="1510"/>
    </location>
</feature>
<sequence>MECSPLIVCGDIAGHGSHMQIIRSTHISNSNLVLPLVGTCGNPSGIDIGTQVMTDQTTNSDSLDRVSISGVGLLMTNQHFALGTGPLFTFHTADALTRGMSVETSLLRSTLVNVSSSSTFSPSEQQFGSEVSQRVVGSCVKKCTNHDSGTGMMSPNLGGNFVCLNTSFSSCIRERNTVLEYSFENRTNTSTPARLNNVSSDVTSVSFTLCTFNEMAISSGWMEWGAAIFLKRTFSSLTIKQCFFSKCTDDTESSYGGAIHFWCEKTKKRPFTVSASSFTECSTHYQGYGAANQGGSIAVHDGITATIEHCFFELSDSVDGGALYLVPEDVTISSCAFVECTSIIRVAASHSIFRGCSSRIEPQGRDIGTGAFLYSQVTPDTFQFCDSTSGSPNVFFDVDEKKDSMLVPQITSTPTITSVDVSFSGSEATVTVETDIAIKGTLGVLLNGSNVPRLVHVVFGEPTVVSKVGTAVVSCGSNGVLPIDTTYIEHKWTLASFPRPAIHALVSAELEDSNTIKIVLSGVRIYEGEYWMPIGFGQFRRNVTLTRSGSDTLIGRAPLHPLTAPERLEWSMRYMVNQVYWRLPDGVSEEEAVLTKTITFTTPDAPIRITDASCSLEEDKQKSALVTLTGMKLGGDKDFNITVRKMDGSSPSGSPIVLSGKLSGASSLTSHTLSVLIFGATNPPLSFGATYVITEFDVDGSVSVVDAGVTFDVPPEPPRITGVESRRLTNDLSKMIVVLEGRALNSRTGKVNLTDGTKTWESLSNVVVVDSTHCTAEFGVGEAETVGLMKCGSSYTLKGMWSELIGFHVEDGITVIVPLPLKITNMTFSFSNTLHTGCFVTLTGTGLIVGNTLNVTLNNSLSFIATITSETEAKSAEVQIGWPSTLQHNTLYEIISIEAMNDGLASPTLDDAVTNTTGSPVDPFIIYSDSGSSSDSSLFCGDLNRPCSSIEVGWKIVEGMGVHQTTMKIIESTTLSSSINISSNKRVMITKSTDIEPTLRIPSSSSSMSGGEGEEDVVLIEVEDSFLEMESLNVVVEWSDLSLSLIAASRSTVVLLSVSIAGPKERRLWNSIDLDGGLCGWESGFLKLVNSTTTITSTQLSHLWQGAINMEGGDLTIRSSSFDSNNPHSSSFDSNNPHSSSFPSLRHNIHCSEEGEIEVGSLNGGDGKTDRPHLWLSHTNCSLSGDDVNVNAPFFIPTLSSSSTSTLNKTEKAFSLSITGTTLVPCSLMLEVFEERKDGKEGQIVRLALSEDSTESFNETHIEMGLPLSSMSTFDKNLDWCGRLVYGENETTSSFVIQQNSVDRAAQAVRENMKWWIPLLVSLVCLLVVIVIVVIICWRRRKQNNQKTEKEMQPQELDEEDVARMELEQKMDETIPDNSVDHLIKTQQTLDSHLNSAESTLFAGAMKDQQLVEVLGESGEVEMVDLTKADTLFDVLHRPEKKRVIDKKVVSRKMTKGLIRILGQFKTNGIATRFSPHWVLVNNNLVQLRLATISEGQQDGEQGTQNVGQQEKTKGDEQDESFFGGRLSSVKSKTVEGQRWRAPEVSRMNEEQIDEVSALVFSLGMVLWEVWTEEVPWKELDEANAARQNEGGVTPNLKLVVDADIRELIIKCLSFDPKDRPSLQDVLSGLGEAESKVAQLPPHLTKPSDADIRS</sequence>
<dbReference type="PROSITE" id="PS50011">
    <property type="entry name" value="PROTEIN_KINASE_DOM"/>
    <property type="match status" value="1"/>
</dbReference>
<feature type="region of interest" description="Disordered" evidence="1">
    <location>
        <begin position="1496"/>
        <end position="1523"/>
    </location>
</feature>
<evidence type="ECO:0000259" key="3">
    <source>
        <dbReference type="PROSITE" id="PS50011"/>
    </source>
</evidence>
<dbReference type="Gene3D" id="1.10.510.10">
    <property type="entry name" value="Transferase(Phosphotransferase) domain 1"/>
    <property type="match status" value="1"/>
</dbReference>
<dbReference type="InterPro" id="IPR000719">
    <property type="entry name" value="Prot_kinase_dom"/>
</dbReference>